<organism evidence="1">
    <name type="scientific">uncultured bacterium</name>
    <name type="common">gcode 4</name>
    <dbReference type="NCBI Taxonomy" id="1234023"/>
    <lineage>
        <taxon>Bacteria</taxon>
        <taxon>environmental samples</taxon>
    </lineage>
</organism>
<protein>
    <submittedName>
        <fullName evidence="1">Uncharacterized protein</fullName>
    </submittedName>
</protein>
<evidence type="ECO:0000313" key="1">
    <source>
        <dbReference type="EMBL" id="EKD29651.1"/>
    </source>
</evidence>
<comment type="caution">
    <text evidence="1">The sequence shown here is derived from an EMBL/GenBank/DDBJ whole genome shotgun (WGS) entry which is preliminary data.</text>
</comment>
<reference evidence="1" key="1">
    <citation type="journal article" date="2012" name="Science">
        <title>Fermentation, hydrogen, and sulfur metabolism in multiple uncultivated bacterial phyla.</title>
        <authorList>
            <person name="Wrighton K.C."/>
            <person name="Thomas B.C."/>
            <person name="Sharon I."/>
            <person name="Miller C.S."/>
            <person name="Castelle C.J."/>
            <person name="VerBerkmoes N.C."/>
            <person name="Wilkins M.J."/>
            <person name="Hettich R.L."/>
            <person name="Lipton M.S."/>
            <person name="Williams K.H."/>
            <person name="Long P.E."/>
            <person name="Banfield J.F."/>
        </authorList>
    </citation>
    <scope>NUCLEOTIDE SEQUENCE [LARGE SCALE GENOMIC DNA]</scope>
</reference>
<dbReference type="AlphaFoldDB" id="K1XXL7"/>
<accession>K1XXL7</accession>
<proteinExistence type="predicted"/>
<sequence>MSDSTAITTQTATIFAELVSIHPLSEFEETTFLDLLEHSLSLSVTEKKRVIDAIPTLSQFQIDELTKVFVDEREEFKKLLSKEGDTIKELVVKSRDGWKQLGEIYTQERAQKAKQNEDQVKIDEMKKSLGI</sequence>
<gene>
    <name evidence="1" type="ORF">ACD_78C00322G0006</name>
</gene>
<dbReference type="EMBL" id="AMFJ01034322">
    <property type="protein sequence ID" value="EKD29651.1"/>
    <property type="molecule type" value="Genomic_DNA"/>
</dbReference>
<name>K1XXL7_9BACT</name>